<name>A0A0F9HAD1_9ZZZZ</name>
<dbReference type="EMBL" id="LAZR01017544">
    <property type="protein sequence ID" value="KKL99961.1"/>
    <property type="molecule type" value="Genomic_DNA"/>
</dbReference>
<dbReference type="InterPro" id="IPR051198">
    <property type="entry name" value="BchE-like"/>
</dbReference>
<keyword evidence="4" id="KW-0408">Iron</keyword>
<dbReference type="SUPFAM" id="SSF102114">
    <property type="entry name" value="Radical SAM enzymes"/>
    <property type="match status" value="1"/>
</dbReference>
<keyword evidence="5" id="KW-0411">Iron-sulfur</keyword>
<organism evidence="7">
    <name type="scientific">marine sediment metagenome</name>
    <dbReference type="NCBI Taxonomy" id="412755"/>
    <lineage>
        <taxon>unclassified sequences</taxon>
        <taxon>metagenomes</taxon>
        <taxon>ecological metagenomes</taxon>
    </lineage>
</organism>
<dbReference type="PROSITE" id="PS51918">
    <property type="entry name" value="RADICAL_SAM"/>
    <property type="match status" value="1"/>
</dbReference>
<dbReference type="GO" id="GO:0005829">
    <property type="term" value="C:cytosol"/>
    <property type="evidence" value="ECO:0007669"/>
    <property type="project" value="TreeGrafter"/>
</dbReference>
<dbReference type="PANTHER" id="PTHR43409:SF7">
    <property type="entry name" value="BLL1977 PROTEIN"/>
    <property type="match status" value="1"/>
</dbReference>
<dbReference type="SFLD" id="SFLDS00029">
    <property type="entry name" value="Radical_SAM"/>
    <property type="match status" value="1"/>
</dbReference>
<evidence type="ECO:0000313" key="7">
    <source>
        <dbReference type="EMBL" id="KKL99961.1"/>
    </source>
</evidence>
<dbReference type="SMART" id="SM00729">
    <property type="entry name" value="Elp3"/>
    <property type="match status" value="1"/>
</dbReference>
<dbReference type="InterPro" id="IPR058240">
    <property type="entry name" value="rSAM_sf"/>
</dbReference>
<dbReference type="SFLD" id="SFLDG01082">
    <property type="entry name" value="B12-binding_domain_containing"/>
    <property type="match status" value="1"/>
</dbReference>
<evidence type="ECO:0000256" key="3">
    <source>
        <dbReference type="ARBA" id="ARBA00022723"/>
    </source>
</evidence>
<evidence type="ECO:0000256" key="5">
    <source>
        <dbReference type="ARBA" id="ARBA00023014"/>
    </source>
</evidence>
<keyword evidence="2" id="KW-0949">S-adenosyl-L-methionine</keyword>
<dbReference type="PANTHER" id="PTHR43409">
    <property type="entry name" value="ANAEROBIC MAGNESIUM-PROTOPORPHYRIN IX MONOMETHYL ESTER CYCLASE-RELATED"/>
    <property type="match status" value="1"/>
</dbReference>
<comment type="cofactor">
    <cofactor evidence="1">
        <name>[4Fe-4S] cluster</name>
        <dbReference type="ChEBI" id="CHEBI:49883"/>
    </cofactor>
</comment>
<evidence type="ECO:0000256" key="1">
    <source>
        <dbReference type="ARBA" id="ARBA00001966"/>
    </source>
</evidence>
<sequence>ISDINCLPFPHWDIYPSNSFFYSIYTDMTPVFPVLSSRGCPNPCGYYCPYPLTQGKRFRARALENVIDELVYLKQKYGAQAVVFRDPIFTYDMDRAMRISEGMSKRDMGLRWVAETTPFQINRELLEAMAKAGLVGLNIGIESADPEVLESSGRQRAKYDNLKELIRWCHGLDIKVGAFYIIGLQGDTKDSIEQTIRMSKELRTDYAQFSIATPYPGTRFYDKVRNDIIENEWGCFDGCTAVVGSGNLSPKKLNELKWKALRSFYLRPSYIFQRLGIL</sequence>
<dbReference type="GO" id="GO:0003824">
    <property type="term" value="F:catalytic activity"/>
    <property type="evidence" value="ECO:0007669"/>
    <property type="project" value="InterPro"/>
</dbReference>
<dbReference type="InterPro" id="IPR023404">
    <property type="entry name" value="rSAM_horseshoe"/>
</dbReference>
<evidence type="ECO:0000259" key="6">
    <source>
        <dbReference type="PROSITE" id="PS51918"/>
    </source>
</evidence>
<dbReference type="InterPro" id="IPR007197">
    <property type="entry name" value="rSAM"/>
</dbReference>
<dbReference type="GO" id="GO:0051536">
    <property type="term" value="F:iron-sulfur cluster binding"/>
    <property type="evidence" value="ECO:0007669"/>
    <property type="project" value="UniProtKB-KW"/>
</dbReference>
<dbReference type="Gene3D" id="3.80.30.20">
    <property type="entry name" value="tm_1862 like domain"/>
    <property type="match status" value="1"/>
</dbReference>
<gene>
    <name evidence="7" type="ORF">LCGC14_1809160</name>
</gene>
<dbReference type="AlphaFoldDB" id="A0A0F9HAD1"/>
<dbReference type="GO" id="GO:0046872">
    <property type="term" value="F:metal ion binding"/>
    <property type="evidence" value="ECO:0007669"/>
    <property type="project" value="UniProtKB-KW"/>
</dbReference>
<dbReference type="InterPro" id="IPR006638">
    <property type="entry name" value="Elp3/MiaA/NifB-like_rSAM"/>
</dbReference>
<proteinExistence type="predicted"/>
<feature type="non-terminal residue" evidence="7">
    <location>
        <position position="1"/>
    </location>
</feature>
<evidence type="ECO:0000256" key="2">
    <source>
        <dbReference type="ARBA" id="ARBA00022691"/>
    </source>
</evidence>
<evidence type="ECO:0000256" key="4">
    <source>
        <dbReference type="ARBA" id="ARBA00023004"/>
    </source>
</evidence>
<protein>
    <recommendedName>
        <fullName evidence="6">Radical SAM core domain-containing protein</fullName>
    </recommendedName>
</protein>
<dbReference type="CDD" id="cd01335">
    <property type="entry name" value="Radical_SAM"/>
    <property type="match status" value="1"/>
</dbReference>
<reference evidence="7" key="1">
    <citation type="journal article" date="2015" name="Nature">
        <title>Complex archaea that bridge the gap between prokaryotes and eukaryotes.</title>
        <authorList>
            <person name="Spang A."/>
            <person name="Saw J.H."/>
            <person name="Jorgensen S.L."/>
            <person name="Zaremba-Niedzwiedzka K."/>
            <person name="Martijn J."/>
            <person name="Lind A.E."/>
            <person name="van Eijk R."/>
            <person name="Schleper C."/>
            <person name="Guy L."/>
            <person name="Ettema T.J."/>
        </authorList>
    </citation>
    <scope>NUCLEOTIDE SEQUENCE</scope>
</reference>
<feature type="domain" description="Radical SAM core" evidence="6">
    <location>
        <begin position="25"/>
        <end position="247"/>
    </location>
</feature>
<keyword evidence="3" id="KW-0479">Metal-binding</keyword>
<comment type="caution">
    <text evidence="7">The sequence shown here is derived from an EMBL/GenBank/DDBJ whole genome shotgun (WGS) entry which is preliminary data.</text>
</comment>
<dbReference type="Pfam" id="PF04055">
    <property type="entry name" value="Radical_SAM"/>
    <property type="match status" value="1"/>
</dbReference>
<accession>A0A0F9HAD1</accession>